<sequence>MGENSFSGFIPKDIGNLSKLEVVSLAMNYLSGPIPSSLFNISTLKILYIGGNSLSGLLPSSLGCDFSNLEELSLTQNELTGQIPKCITNASNLIVLDFASNKFSGIIPYELGNLTNLMSVYFNGNDLNGLIPSTVNKLQELQHLSLSFNRLQGPITDKLCQIKKLSELNLAKNMFVGMIPECLWNTSLRVLDLSSNNLISQIPSSLWSLQDILTLDLSSNALSGTISPQVSNFRTIILLNLSRNQISGTIPTTMGGLQTLQNLSLSHNKLQGSIPESFSGMISIESLDLSHNQLSGVIPKSLELLVHMKQINVSCNLLYGEIPNGGPFQNFAYGSLVMDEDLCGKPQLKVHPCKKGNKHMSTKMILVIKCLLPIVFAIILVASCLMFLKFKKGHASHEMNNKDFLNVGAPIRISYYDLLQATNRFDECNFLGKGSFGSVYKGILSNGKIVAVKVFNSNLEEALRSFDIECAVICTLRHRNLTKIISSCSNGDFKSLIMEFMSNGSLDRWLYSHNHCLDVVQRLNIMIDVASALEYLHLGSSTSVVHCDIKPSNVLLDENMVAHLSDFGIAKLLSESQSEIYTTTLATIGYMAPEYGSKGAVSIKGDVYSFGILLMEMLTRKKPTDEMFVQGLTLKEFVSKSTPHSIIDILDDNLLHTSSQKARNILLPISSVFELALNCCTDAPQARPDMSEVVVSLGKHKAMLMQNIAGATC</sequence>
<dbReference type="InterPro" id="IPR051809">
    <property type="entry name" value="Plant_receptor-like_S/T_kinase"/>
</dbReference>
<keyword evidence="9" id="KW-0732">Signal</keyword>
<dbReference type="Gene3D" id="3.30.200.20">
    <property type="entry name" value="Phosphorylase Kinase, domain 1"/>
    <property type="match status" value="1"/>
</dbReference>
<evidence type="ECO:0000256" key="7">
    <source>
        <dbReference type="ARBA" id="ARBA00022679"/>
    </source>
</evidence>
<dbReference type="FunFam" id="3.80.10.10:FF:000095">
    <property type="entry name" value="LRR receptor-like serine/threonine-protein kinase GSO1"/>
    <property type="match status" value="1"/>
</dbReference>
<evidence type="ECO:0000256" key="16">
    <source>
        <dbReference type="ARBA" id="ARBA00023170"/>
    </source>
</evidence>
<gene>
    <name evidence="23" type="ORF">QN277_009933</name>
</gene>
<accession>A0AAE1JN68</accession>
<dbReference type="Gene3D" id="1.10.510.10">
    <property type="entry name" value="Transferase(Phosphotransferase) domain 1"/>
    <property type="match status" value="1"/>
</dbReference>
<evidence type="ECO:0000256" key="19">
    <source>
        <dbReference type="ARBA" id="ARBA00048679"/>
    </source>
</evidence>
<dbReference type="GO" id="GO:0005524">
    <property type="term" value="F:ATP binding"/>
    <property type="evidence" value="ECO:0007669"/>
    <property type="project" value="UniProtKB-UniRule"/>
</dbReference>
<dbReference type="Pfam" id="PF13855">
    <property type="entry name" value="LRR_8"/>
    <property type="match status" value="2"/>
</dbReference>
<dbReference type="SMART" id="SM00365">
    <property type="entry name" value="LRR_SD22"/>
    <property type="match status" value="4"/>
</dbReference>
<dbReference type="SMART" id="SM00220">
    <property type="entry name" value="S_TKc"/>
    <property type="match status" value="1"/>
</dbReference>
<dbReference type="InterPro" id="IPR003591">
    <property type="entry name" value="Leu-rich_rpt_typical-subtyp"/>
</dbReference>
<dbReference type="PANTHER" id="PTHR27008:SF585">
    <property type="entry name" value="PROTEIN KINASE DOMAIN-CONTAINING PROTEIN"/>
    <property type="match status" value="1"/>
</dbReference>
<evidence type="ECO:0000256" key="13">
    <source>
        <dbReference type="ARBA" id="ARBA00022840"/>
    </source>
</evidence>
<evidence type="ECO:0000313" key="24">
    <source>
        <dbReference type="Proteomes" id="UP001293593"/>
    </source>
</evidence>
<dbReference type="InterPro" id="IPR008271">
    <property type="entry name" value="Ser/Thr_kinase_AS"/>
</dbReference>
<dbReference type="AlphaFoldDB" id="A0AAE1JN68"/>
<dbReference type="SUPFAM" id="SSF52047">
    <property type="entry name" value="RNI-like"/>
    <property type="match status" value="1"/>
</dbReference>
<keyword evidence="24" id="KW-1185">Reference proteome</keyword>
<dbReference type="InterPro" id="IPR017441">
    <property type="entry name" value="Protein_kinase_ATP_BS"/>
</dbReference>
<dbReference type="PROSITE" id="PS00107">
    <property type="entry name" value="PROTEIN_KINASE_ATP"/>
    <property type="match status" value="1"/>
</dbReference>
<evidence type="ECO:0000256" key="1">
    <source>
        <dbReference type="ARBA" id="ARBA00004162"/>
    </source>
</evidence>
<dbReference type="InterPro" id="IPR001611">
    <property type="entry name" value="Leu-rich_rpt"/>
</dbReference>
<dbReference type="PROSITE" id="PS51450">
    <property type="entry name" value="LRR"/>
    <property type="match status" value="1"/>
</dbReference>
<dbReference type="GO" id="GO:0005886">
    <property type="term" value="C:plasma membrane"/>
    <property type="evidence" value="ECO:0007669"/>
    <property type="project" value="UniProtKB-SubCell"/>
</dbReference>
<comment type="caution">
    <text evidence="23">The sequence shown here is derived from an EMBL/GenBank/DDBJ whole genome shotgun (WGS) entry which is preliminary data.</text>
</comment>
<feature type="binding site" evidence="20">
    <location>
        <position position="453"/>
    </location>
    <ligand>
        <name>ATP</name>
        <dbReference type="ChEBI" id="CHEBI:30616"/>
    </ligand>
</feature>
<dbReference type="InterPro" id="IPR032675">
    <property type="entry name" value="LRR_dom_sf"/>
</dbReference>
<dbReference type="Proteomes" id="UP001293593">
    <property type="component" value="Unassembled WGS sequence"/>
</dbReference>
<evidence type="ECO:0000256" key="6">
    <source>
        <dbReference type="ARBA" id="ARBA00022614"/>
    </source>
</evidence>
<keyword evidence="15 21" id="KW-0472">Membrane</keyword>
<keyword evidence="5" id="KW-0597">Phosphoprotein</keyword>
<protein>
    <recommendedName>
        <fullName evidence="2">non-specific serine/threonine protein kinase</fullName>
        <ecNumber evidence="2">2.7.11.1</ecNumber>
    </recommendedName>
</protein>
<evidence type="ECO:0000256" key="8">
    <source>
        <dbReference type="ARBA" id="ARBA00022692"/>
    </source>
</evidence>
<comment type="catalytic activity">
    <reaction evidence="18">
        <text>L-threonyl-[protein] + ATP = O-phospho-L-threonyl-[protein] + ADP + H(+)</text>
        <dbReference type="Rhea" id="RHEA:46608"/>
        <dbReference type="Rhea" id="RHEA-COMP:11060"/>
        <dbReference type="Rhea" id="RHEA-COMP:11605"/>
        <dbReference type="ChEBI" id="CHEBI:15378"/>
        <dbReference type="ChEBI" id="CHEBI:30013"/>
        <dbReference type="ChEBI" id="CHEBI:30616"/>
        <dbReference type="ChEBI" id="CHEBI:61977"/>
        <dbReference type="ChEBI" id="CHEBI:456216"/>
        <dbReference type="EC" id="2.7.11.1"/>
    </reaction>
</comment>
<evidence type="ECO:0000256" key="4">
    <source>
        <dbReference type="ARBA" id="ARBA00022527"/>
    </source>
</evidence>
<comment type="subcellular location">
    <subcellularLocation>
        <location evidence="1">Cell membrane</location>
        <topology evidence="1">Single-pass membrane protein</topology>
    </subcellularLocation>
</comment>
<keyword evidence="8 21" id="KW-0812">Transmembrane</keyword>
<organism evidence="23 24">
    <name type="scientific">Acacia crassicarpa</name>
    <name type="common">northern wattle</name>
    <dbReference type="NCBI Taxonomy" id="499986"/>
    <lineage>
        <taxon>Eukaryota</taxon>
        <taxon>Viridiplantae</taxon>
        <taxon>Streptophyta</taxon>
        <taxon>Embryophyta</taxon>
        <taxon>Tracheophyta</taxon>
        <taxon>Spermatophyta</taxon>
        <taxon>Magnoliopsida</taxon>
        <taxon>eudicotyledons</taxon>
        <taxon>Gunneridae</taxon>
        <taxon>Pentapetalae</taxon>
        <taxon>rosids</taxon>
        <taxon>fabids</taxon>
        <taxon>Fabales</taxon>
        <taxon>Fabaceae</taxon>
        <taxon>Caesalpinioideae</taxon>
        <taxon>mimosoid clade</taxon>
        <taxon>Acacieae</taxon>
        <taxon>Acacia</taxon>
    </lineage>
</organism>
<dbReference type="Gene3D" id="3.80.10.10">
    <property type="entry name" value="Ribonuclease Inhibitor"/>
    <property type="match status" value="1"/>
</dbReference>
<dbReference type="FunFam" id="1.10.510.10:FF:000358">
    <property type="entry name" value="Putative leucine-rich repeat receptor-like serine/threonine-protein kinase"/>
    <property type="match status" value="1"/>
</dbReference>
<feature type="domain" description="Protein kinase" evidence="22">
    <location>
        <begin position="425"/>
        <end position="703"/>
    </location>
</feature>
<dbReference type="FunFam" id="3.30.200.20:FF:000661">
    <property type="entry name" value="Serine-threonine protein kinase plant-type"/>
    <property type="match status" value="1"/>
</dbReference>
<evidence type="ECO:0000256" key="21">
    <source>
        <dbReference type="SAM" id="Phobius"/>
    </source>
</evidence>
<keyword evidence="14 21" id="KW-1133">Transmembrane helix</keyword>
<evidence type="ECO:0000256" key="9">
    <source>
        <dbReference type="ARBA" id="ARBA00022729"/>
    </source>
</evidence>
<evidence type="ECO:0000256" key="11">
    <source>
        <dbReference type="ARBA" id="ARBA00022741"/>
    </source>
</evidence>
<evidence type="ECO:0000256" key="5">
    <source>
        <dbReference type="ARBA" id="ARBA00022553"/>
    </source>
</evidence>
<evidence type="ECO:0000256" key="18">
    <source>
        <dbReference type="ARBA" id="ARBA00047899"/>
    </source>
</evidence>
<keyword evidence="10" id="KW-0677">Repeat</keyword>
<dbReference type="GO" id="GO:0004674">
    <property type="term" value="F:protein serine/threonine kinase activity"/>
    <property type="evidence" value="ECO:0007669"/>
    <property type="project" value="UniProtKB-KW"/>
</dbReference>
<keyword evidence="3" id="KW-1003">Cell membrane</keyword>
<keyword evidence="13 20" id="KW-0067">ATP-binding</keyword>
<evidence type="ECO:0000256" key="15">
    <source>
        <dbReference type="ARBA" id="ARBA00023136"/>
    </source>
</evidence>
<evidence type="ECO:0000256" key="3">
    <source>
        <dbReference type="ARBA" id="ARBA00022475"/>
    </source>
</evidence>
<dbReference type="EC" id="2.7.11.1" evidence="2"/>
<dbReference type="SMART" id="SM00369">
    <property type="entry name" value="LRR_TYP"/>
    <property type="match status" value="7"/>
</dbReference>
<keyword evidence="4" id="KW-0723">Serine/threonine-protein kinase</keyword>
<dbReference type="Pfam" id="PF00069">
    <property type="entry name" value="Pkinase"/>
    <property type="match status" value="1"/>
</dbReference>
<keyword evidence="16" id="KW-0675">Receptor</keyword>
<dbReference type="PROSITE" id="PS00108">
    <property type="entry name" value="PROTEIN_KINASE_ST"/>
    <property type="match status" value="1"/>
</dbReference>
<keyword evidence="11 20" id="KW-0547">Nucleotide-binding</keyword>
<dbReference type="EMBL" id="JAWXYG010000014">
    <property type="protein sequence ID" value="KAK4254570.1"/>
    <property type="molecule type" value="Genomic_DNA"/>
</dbReference>
<reference evidence="23" key="1">
    <citation type="submission" date="2023-10" db="EMBL/GenBank/DDBJ databases">
        <title>Chromosome-level genome of the transformable northern wattle, Acacia crassicarpa.</title>
        <authorList>
            <person name="Massaro I."/>
            <person name="Sinha N.R."/>
            <person name="Poethig S."/>
            <person name="Leichty A.R."/>
        </authorList>
    </citation>
    <scope>NUCLEOTIDE SEQUENCE</scope>
    <source>
        <strain evidence="23">Acra3RX</strain>
        <tissue evidence="23">Leaf</tissue>
    </source>
</reference>
<dbReference type="SUPFAM" id="SSF56112">
    <property type="entry name" value="Protein kinase-like (PK-like)"/>
    <property type="match status" value="1"/>
</dbReference>
<evidence type="ECO:0000256" key="2">
    <source>
        <dbReference type="ARBA" id="ARBA00012513"/>
    </source>
</evidence>
<dbReference type="PROSITE" id="PS50011">
    <property type="entry name" value="PROTEIN_KINASE_DOM"/>
    <property type="match status" value="1"/>
</dbReference>
<keyword evidence="7" id="KW-0808">Transferase</keyword>
<dbReference type="PANTHER" id="PTHR27008">
    <property type="entry name" value="OS04G0122200 PROTEIN"/>
    <property type="match status" value="1"/>
</dbReference>
<dbReference type="Pfam" id="PF00560">
    <property type="entry name" value="LRR_1"/>
    <property type="match status" value="3"/>
</dbReference>
<evidence type="ECO:0000256" key="17">
    <source>
        <dbReference type="ARBA" id="ARBA00023180"/>
    </source>
</evidence>
<evidence type="ECO:0000256" key="20">
    <source>
        <dbReference type="PROSITE-ProRule" id="PRU10141"/>
    </source>
</evidence>
<comment type="catalytic activity">
    <reaction evidence="19">
        <text>L-seryl-[protein] + ATP = O-phospho-L-seryl-[protein] + ADP + H(+)</text>
        <dbReference type="Rhea" id="RHEA:17989"/>
        <dbReference type="Rhea" id="RHEA-COMP:9863"/>
        <dbReference type="Rhea" id="RHEA-COMP:11604"/>
        <dbReference type="ChEBI" id="CHEBI:15378"/>
        <dbReference type="ChEBI" id="CHEBI:29999"/>
        <dbReference type="ChEBI" id="CHEBI:30616"/>
        <dbReference type="ChEBI" id="CHEBI:83421"/>
        <dbReference type="ChEBI" id="CHEBI:456216"/>
        <dbReference type="EC" id="2.7.11.1"/>
    </reaction>
</comment>
<dbReference type="InterPro" id="IPR000719">
    <property type="entry name" value="Prot_kinase_dom"/>
</dbReference>
<evidence type="ECO:0000313" key="23">
    <source>
        <dbReference type="EMBL" id="KAK4254570.1"/>
    </source>
</evidence>
<evidence type="ECO:0000256" key="10">
    <source>
        <dbReference type="ARBA" id="ARBA00022737"/>
    </source>
</evidence>
<feature type="transmembrane region" description="Helical" evidence="21">
    <location>
        <begin position="364"/>
        <end position="388"/>
    </location>
</feature>
<evidence type="ECO:0000256" key="12">
    <source>
        <dbReference type="ARBA" id="ARBA00022777"/>
    </source>
</evidence>
<proteinExistence type="predicted"/>
<keyword evidence="17" id="KW-0325">Glycoprotein</keyword>
<keyword evidence="12" id="KW-0418">Kinase</keyword>
<name>A0AAE1JN68_9FABA</name>
<evidence type="ECO:0000259" key="22">
    <source>
        <dbReference type="PROSITE" id="PS50011"/>
    </source>
</evidence>
<dbReference type="InterPro" id="IPR011009">
    <property type="entry name" value="Kinase-like_dom_sf"/>
</dbReference>
<keyword evidence="6" id="KW-0433">Leucine-rich repeat</keyword>
<evidence type="ECO:0000256" key="14">
    <source>
        <dbReference type="ARBA" id="ARBA00022989"/>
    </source>
</evidence>